<protein>
    <recommendedName>
        <fullName evidence="1">Methyltransferase domain-containing protein</fullName>
    </recommendedName>
</protein>
<gene>
    <name evidence="2" type="ORF">BKM31_17230</name>
</gene>
<dbReference type="Pfam" id="PF13649">
    <property type="entry name" value="Methyltransf_25"/>
    <property type="match status" value="1"/>
</dbReference>
<dbReference type="CDD" id="cd02440">
    <property type="entry name" value="AdoMet_MTases"/>
    <property type="match status" value="1"/>
</dbReference>
<dbReference type="InterPro" id="IPR050508">
    <property type="entry name" value="Methyltransf_Superfamily"/>
</dbReference>
<dbReference type="KEGG" id="noa:BKM31_17230"/>
<organism evidence="2 3">
    <name type="scientific">[Actinomadura] parvosata subsp. kistnae</name>
    <dbReference type="NCBI Taxonomy" id="1909395"/>
    <lineage>
        <taxon>Bacteria</taxon>
        <taxon>Bacillati</taxon>
        <taxon>Actinomycetota</taxon>
        <taxon>Actinomycetes</taxon>
        <taxon>Streptosporangiales</taxon>
        <taxon>Streptosporangiaceae</taxon>
        <taxon>Nonomuraea</taxon>
    </lineage>
</organism>
<dbReference type="PANTHER" id="PTHR42912">
    <property type="entry name" value="METHYLTRANSFERASE"/>
    <property type="match status" value="1"/>
</dbReference>
<dbReference type="RefSeq" id="WP_186405187.1">
    <property type="nucleotide sequence ID" value="NZ_OOHJ01000035.1"/>
</dbReference>
<dbReference type="InterPro" id="IPR029063">
    <property type="entry name" value="SAM-dependent_MTases_sf"/>
</dbReference>
<evidence type="ECO:0000313" key="3">
    <source>
        <dbReference type="Proteomes" id="UP000190797"/>
    </source>
</evidence>
<dbReference type="AlphaFoldDB" id="A0A1U9ZYE5"/>
<dbReference type="Gene3D" id="3.40.50.150">
    <property type="entry name" value="Vaccinia Virus protein VP39"/>
    <property type="match status" value="1"/>
</dbReference>
<dbReference type="SUPFAM" id="SSF53335">
    <property type="entry name" value="S-adenosyl-L-methionine-dependent methyltransferases"/>
    <property type="match status" value="1"/>
</dbReference>
<feature type="domain" description="Methyltransferase" evidence="1">
    <location>
        <begin position="77"/>
        <end position="168"/>
    </location>
</feature>
<dbReference type="GO" id="GO:0008168">
    <property type="term" value="F:methyltransferase activity"/>
    <property type="evidence" value="ECO:0007669"/>
    <property type="project" value="TreeGrafter"/>
</dbReference>
<dbReference type="STRING" id="1909395.BKM31_17230"/>
<name>A0A1U9ZYE5_9ACTN</name>
<sequence length="278" mass="31058">MDPFIAHPYYVPSGPLRPWVKKLMRRLGWKEVTMRSEPYAGLADDYHMLLGGLAEHTWRVGILPEAARTRPRPSAVVVDLGAGTGIGGRLLAAHLPQPMRIGVDRSAAMLAQAADAYEHTVLSSIDVLPLSDESADLVVSGFDTLNYLPIPALGRCLREVARCLRPGGRLIADLSSPHLLRCHWRDHSDVQEFQDGTVHWRHRYDPGNDRCVSVVERRDAADATCWRETHIQYAVDAGQLSELAAAAGMRVERVRDLEHNHYSPAAFTHVWTLRKEAR</sequence>
<dbReference type="EMBL" id="CP017717">
    <property type="protein sequence ID" value="AQZ62975.1"/>
    <property type="molecule type" value="Genomic_DNA"/>
</dbReference>
<evidence type="ECO:0000259" key="1">
    <source>
        <dbReference type="Pfam" id="PF13649"/>
    </source>
</evidence>
<dbReference type="Proteomes" id="UP000190797">
    <property type="component" value="Chromosome"/>
</dbReference>
<reference evidence="3" key="1">
    <citation type="journal article" date="2017" name="Med. Chem. Commun.">
        <title>Nonomuraea sp. ATCC 55076 harbours the largest actinomycete chromosome to date and the kistamicin biosynthetic gene cluster.</title>
        <authorList>
            <person name="Nazari B."/>
            <person name="Forneris C.C."/>
            <person name="Gibson M.I."/>
            <person name="Moon K."/>
            <person name="Schramma K.R."/>
            <person name="Seyedsayamdost M.R."/>
        </authorList>
    </citation>
    <scope>NUCLEOTIDE SEQUENCE [LARGE SCALE GENOMIC DNA]</scope>
    <source>
        <strain evidence="3">ATCC 55076</strain>
    </source>
</reference>
<keyword evidence="3" id="KW-1185">Reference proteome</keyword>
<accession>A0A1U9ZYE5</accession>
<dbReference type="InterPro" id="IPR041698">
    <property type="entry name" value="Methyltransf_25"/>
</dbReference>
<evidence type="ECO:0000313" key="2">
    <source>
        <dbReference type="EMBL" id="AQZ62975.1"/>
    </source>
</evidence>
<proteinExistence type="predicted"/>